<dbReference type="RefSeq" id="WP_386127064.1">
    <property type="nucleotide sequence ID" value="NZ_JBHTJL010000003.1"/>
</dbReference>
<dbReference type="EMBL" id="JBHTJL010000003">
    <property type="protein sequence ID" value="MFD1061809.1"/>
    <property type="molecule type" value="Genomic_DNA"/>
</dbReference>
<name>A0ABW3N269_9FLAO</name>
<gene>
    <name evidence="1" type="ORF">ACFQ1Q_01025</name>
</gene>
<proteinExistence type="predicted"/>
<evidence type="ECO:0008006" key="3">
    <source>
        <dbReference type="Google" id="ProtNLM"/>
    </source>
</evidence>
<dbReference type="Proteomes" id="UP001597013">
    <property type="component" value="Unassembled WGS sequence"/>
</dbReference>
<evidence type="ECO:0000313" key="1">
    <source>
        <dbReference type="EMBL" id="MFD1061809.1"/>
    </source>
</evidence>
<keyword evidence="2" id="KW-1185">Reference proteome</keyword>
<sequence>MKTFLTTLITVFLVATGYAQDPLLQKDNDKLEKIAMELTRAYDDELNLDGKQFTLFQKKAEEFLIREEKIHRNFSGKEKLDLINELRKAETLEMRNVLTQIQYDRYRKIKPRLQPLGIVEPKQKK</sequence>
<organism evidence="1 2">
    <name type="scientific">Winogradskyella litorisediminis</name>
    <dbReference type="NCBI Taxonomy" id="1156618"/>
    <lineage>
        <taxon>Bacteria</taxon>
        <taxon>Pseudomonadati</taxon>
        <taxon>Bacteroidota</taxon>
        <taxon>Flavobacteriia</taxon>
        <taxon>Flavobacteriales</taxon>
        <taxon>Flavobacteriaceae</taxon>
        <taxon>Winogradskyella</taxon>
    </lineage>
</organism>
<accession>A0ABW3N269</accession>
<evidence type="ECO:0000313" key="2">
    <source>
        <dbReference type="Proteomes" id="UP001597013"/>
    </source>
</evidence>
<comment type="caution">
    <text evidence="1">The sequence shown here is derived from an EMBL/GenBank/DDBJ whole genome shotgun (WGS) entry which is preliminary data.</text>
</comment>
<protein>
    <recommendedName>
        <fullName evidence="3">LTXXQ motif family protein</fullName>
    </recommendedName>
</protein>
<reference evidence="2" key="1">
    <citation type="journal article" date="2019" name="Int. J. Syst. Evol. Microbiol.">
        <title>The Global Catalogue of Microorganisms (GCM) 10K type strain sequencing project: providing services to taxonomists for standard genome sequencing and annotation.</title>
        <authorList>
            <consortium name="The Broad Institute Genomics Platform"/>
            <consortium name="The Broad Institute Genome Sequencing Center for Infectious Disease"/>
            <person name="Wu L."/>
            <person name="Ma J."/>
        </authorList>
    </citation>
    <scope>NUCLEOTIDE SEQUENCE [LARGE SCALE GENOMIC DNA]</scope>
    <source>
        <strain evidence="2">CCUG 62215</strain>
    </source>
</reference>